<dbReference type="RefSeq" id="WP_182663875.1">
    <property type="nucleotide sequence ID" value="NZ_VKHS01000280.1"/>
</dbReference>
<dbReference type="InterPro" id="IPR013751">
    <property type="entry name" value="ACP_syn_III_N"/>
</dbReference>
<feature type="domain" description="Beta-ketoacyl-[acyl-carrier-protein] synthase III N-terminal" evidence="6">
    <location>
        <begin position="133"/>
        <end position="215"/>
    </location>
</feature>
<accession>A0A7W3T431</accession>
<dbReference type="Gene3D" id="3.40.47.10">
    <property type="match status" value="2"/>
</dbReference>
<dbReference type="GO" id="GO:0004315">
    <property type="term" value="F:3-oxoacyl-[acyl-carrier-protein] synthase activity"/>
    <property type="evidence" value="ECO:0007669"/>
    <property type="project" value="InterPro"/>
</dbReference>
<comment type="caution">
    <text evidence="7">The sequence shown here is derived from an EMBL/GenBank/DDBJ whole genome shotgun (WGS) entry which is preliminary data.</text>
</comment>
<keyword evidence="1" id="KW-0963">Cytoplasm</keyword>
<feature type="domain" description="Beta-ketoacyl-[acyl-carrier-protein] synthase III C-terminal" evidence="5">
    <location>
        <begin position="273"/>
        <end position="349"/>
    </location>
</feature>
<dbReference type="GO" id="GO:0044550">
    <property type="term" value="P:secondary metabolite biosynthetic process"/>
    <property type="evidence" value="ECO:0007669"/>
    <property type="project" value="TreeGrafter"/>
</dbReference>
<evidence type="ECO:0000256" key="1">
    <source>
        <dbReference type="ARBA" id="ARBA00022490"/>
    </source>
</evidence>
<dbReference type="Proteomes" id="UP000530234">
    <property type="component" value="Unassembled WGS sequence"/>
</dbReference>
<reference evidence="8" key="1">
    <citation type="submission" date="2019-10" db="EMBL/GenBank/DDBJ databases">
        <title>Streptomyces sp. nov., a novel actinobacterium isolated from alkaline environment.</title>
        <authorList>
            <person name="Golinska P."/>
        </authorList>
    </citation>
    <scope>NUCLEOTIDE SEQUENCE [LARGE SCALE GENOMIC DNA]</scope>
    <source>
        <strain evidence="8">DSM 42108</strain>
    </source>
</reference>
<dbReference type="InterPro" id="IPR016039">
    <property type="entry name" value="Thiolase-like"/>
</dbReference>
<evidence type="ECO:0000313" key="8">
    <source>
        <dbReference type="Proteomes" id="UP000530234"/>
    </source>
</evidence>
<evidence type="ECO:0000256" key="2">
    <source>
        <dbReference type="ARBA" id="ARBA00022679"/>
    </source>
</evidence>
<protein>
    <submittedName>
        <fullName evidence="7">Ketoacyl-ACP synthase III</fullName>
    </submittedName>
</protein>
<dbReference type="PANTHER" id="PTHR34069">
    <property type="entry name" value="3-OXOACYL-[ACYL-CARRIER-PROTEIN] SYNTHASE 3"/>
    <property type="match status" value="1"/>
</dbReference>
<evidence type="ECO:0000259" key="5">
    <source>
        <dbReference type="Pfam" id="PF08541"/>
    </source>
</evidence>
<feature type="region of interest" description="Disordered" evidence="4">
    <location>
        <begin position="1"/>
        <end position="22"/>
    </location>
</feature>
<dbReference type="SUPFAM" id="SSF53901">
    <property type="entry name" value="Thiolase-like"/>
    <property type="match status" value="2"/>
</dbReference>
<sequence>MDQRVRGIPGDGRAPDAPAGPPARIGITGIGSALPDHVLTTAELQAELTATSGLPLPDGLLERATGIRTRRVAADDEYASTLAVRAARRALDAAGLDPADIDLLLFASASRDMAEPATAHVVQAELGTRAHALDVTNACNSFLNGIDLARAFLMAGRGRRALVVVGETPTRAMRRRPRDLAEFRAGFAGYTFGDAGAAVVLEPVARGGLLDLATETRSEHWRLGGIPGGGSRFPRGDEHTWFTGDGQLLRETFEKIGPALLDRARYHAVGEHFAHVLVHQVTVPYLRRFAEITGIPDDRLVVTVPELGNVAAATIGVQLDRVRGSLQTGDRLLLVGLGGGVSIMTAVWEVS</sequence>
<dbReference type="Pfam" id="PF08545">
    <property type="entry name" value="ACP_syn_III"/>
    <property type="match status" value="1"/>
</dbReference>
<dbReference type="Pfam" id="PF08541">
    <property type="entry name" value="ACP_syn_III_C"/>
    <property type="match status" value="1"/>
</dbReference>
<proteinExistence type="predicted"/>
<evidence type="ECO:0000259" key="6">
    <source>
        <dbReference type="Pfam" id="PF08545"/>
    </source>
</evidence>
<dbReference type="AlphaFoldDB" id="A0A7W3T431"/>
<organism evidence="7 8">
    <name type="scientific">Streptomyces calidiresistens</name>
    <dbReference type="NCBI Taxonomy" id="1485586"/>
    <lineage>
        <taxon>Bacteria</taxon>
        <taxon>Bacillati</taxon>
        <taxon>Actinomycetota</taxon>
        <taxon>Actinomycetes</taxon>
        <taxon>Kitasatosporales</taxon>
        <taxon>Streptomycetaceae</taxon>
        <taxon>Streptomyces</taxon>
    </lineage>
</organism>
<name>A0A7W3T431_9ACTN</name>
<evidence type="ECO:0000313" key="7">
    <source>
        <dbReference type="EMBL" id="MBB0230431.1"/>
    </source>
</evidence>
<keyword evidence="8" id="KW-1185">Reference proteome</keyword>
<dbReference type="GO" id="GO:0006633">
    <property type="term" value="P:fatty acid biosynthetic process"/>
    <property type="evidence" value="ECO:0007669"/>
    <property type="project" value="InterPro"/>
</dbReference>
<gene>
    <name evidence="7" type="ORF">FOE67_13145</name>
</gene>
<evidence type="ECO:0000256" key="3">
    <source>
        <dbReference type="ARBA" id="ARBA00023315"/>
    </source>
</evidence>
<dbReference type="EMBL" id="VKHS01000280">
    <property type="protein sequence ID" value="MBB0230431.1"/>
    <property type="molecule type" value="Genomic_DNA"/>
</dbReference>
<keyword evidence="2" id="KW-0808">Transferase</keyword>
<evidence type="ECO:0000256" key="4">
    <source>
        <dbReference type="SAM" id="MobiDB-lite"/>
    </source>
</evidence>
<feature type="compositionally biased region" description="Low complexity" evidence="4">
    <location>
        <begin position="7"/>
        <end position="22"/>
    </location>
</feature>
<dbReference type="InterPro" id="IPR013747">
    <property type="entry name" value="ACP_syn_III_C"/>
</dbReference>
<dbReference type="PANTHER" id="PTHR34069:SF3">
    <property type="entry name" value="ACYL-COA:ACYL-COA ALKYLTRANSFERASE"/>
    <property type="match status" value="1"/>
</dbReference>
<keyword evidence="3" id="KW-0012">Acyltransferase</keyword>